<reference evidence="2 3" key="1">
    <citation type="submission" date="2023-04" db="EMBL/GenBank/DDBJ databases">
        <title>A novel bacteria isolated from coastal sediment.</title>
        <authorList>
            <person name="Liu X.-J."/>
            <person name="Du Z.-J."/>
        </authorList>
    </citation>
    <scope>NUCLEOTIDE SEQUENCE [LARGE SCALE GENOMIC DNA]</scope>
    <source>
        <strain evidence="2 3">SDUM461003</strain>
    </source>
</reference>
<dbReference type="EMBL" id="JARXHW010000108">
    <property type="protein sequence ID" value="MDQ8209663.1"/>
    <property type="molecule type" value="Genomic_DNA"/>
</dbReference>
<feature type="transmembrane region" description="Helical" evidence="1">
    <location>
        <begin position="62"/>
        <end position="84"/>
    </location>
</feature>
<evidence type="ECO:0000313" key="2">
    <source>
        <dbReference type="EMBL" id="MDQ8209663.1"/>
    </source>
</evidence>
<dbReference type="RefSeq" id="WP_308952581.1">
    <property type="nucleotide sequence ID" value="NZ_JARXHW010000108.1"/>
</dbReference>
<organism evidence="2 3">
    <name type="scientific">Thalassobacterium maritimum</name>
    <dbReference type="NCBI Taxonomy" id="3041265"/>
    <lineage>
        <taxon>Bacteria</taxon>
        <taxon>Pseudomonadati</taxon>
        <taxon>Verrucomicrobiota</taxon>
        <taxon>Opitutia</taxon>
        <taxon>Puniceicoccales</taxon>
        <taxon>Coraliomargaritaceae</taxon>
        <taxon>Thalassobacterium</taxon>
    </lineage>
</organism>
<evidence type="ECO:0008006" key="4">
    <source>
        <dbReference type="Google" id="ProtNLM"/>
    </source>
</evidence>
<accession>A0ABU1AZS5</accession>
<proteinExistence type="predicted"/>
<sequence>MEKEYSITEAQSKQMAWECFLAQSKNRKEFIKYLKVWAFLIASVYCVGNPAEWNSNGEHNHIGSIILTIVVQVPLCTVILYFILKFIAYAPQRALNKELEKRSDTSWGYRKFVIAPEGAKLIAPQSELKVSLDRIQNVKETENSISLNDGENPVFFLPKSDFDLSEVVEALNEFKTEPVGTGQPM</sequence>
<protein>
    <recommendedName>
        <fullName evidence="4">YcxB-like protein domain-containing protein</fullName>
    </recommendedName>
</protein>
<evidence type="ECO:0000256" key="1">
    <source>
        <dbReference type="SAM" id="Phobius"/>
    </source>
</evidence>
<keyword evidence="1" id="KW-1133">Transmembrane helix</keyword>
<name>A0ABU1AZS5_9BACT</name>
<evidence type="ECO:0000313" key="3">
    <source>
        <dbReference type="Proteomes" id="UP001225316"/>
    </source>
</evidence>
<comment type="caution">
    <text evidence="2">The sequence shown here is derived from an EMBL/GenBank/DDBJ whole genome shotgun (WGS) entry which is preliminary data.</text>
</comment>
<keyword evidence="1" id="KW-0812">Transmembrane</keyword>
<keyword evidence="1" id="KW-0472">Membrane</keyword>
<dbReference type="Proteomes" id="UP001225316">
    <property type="component" value="Unassembled WGS sequence"/>
</dbReference>
<gene>
    <name evidence="2" type="ORF">QEH52_19245</name>
</gene>
<keyword evidence="3" id="KW-1185">Reference proteome</keyword>
<feature type="transmembrane region" description="Helical" evidence="1">
    <location>
        <begin position="33"/>
        <end position="50"/>
    </location>
</feature>